<dbReference type="PANTHER" id="PTHR24177">
    <property type="entry name" value="CASKIN"/>
    <property type="match status" value="1"/>
</dbReference>
<reference evidence="4" key="1">
    <citation type="submission" date="2022-08" db="EMBL/GenBank/DDBJ databases">
        <authorList>
            <person name="Marques A."/>
        </authorList>
    </citation>
    <scope>NUCLEOTIDE SEQUENCE</scope>
    <source>
        <strain evidence="4">RhyPub2mFocal</strain>
        <tissue evidence="4">Leaves</tissue>
    </source>
</reference>
<keyword evidence="5" id="KW-1185">Reference proteome</keyword>
<evidence type="ECO:0000313" key="5">
    <source>
        <dbReference type="Proteomes" id="UP001140206"/>
    </source>
</evidence>
<feature type="domain" description="PGG" evidence="3">
    <location>
        <begin position="68"/>
        <end position="179"/>
    </location>
</feature>
<evidence type="ECO:0000256" key="1">
    <source>
        <dbReference type="SAM" id="MobiDB-lite"/>
    </source>
</evidence>
<protein>
    <submittedName>
        <fullName evidence="4">Ankyrin repeat family protein</fullName>
    </submittedName>
</protein>
<feature type="compositionally biased region" description="Polar residues" evidence="1">
    <location>
        <begin position="38"/>
        <end position="59"/>
    </location>
</feature>
<evidence type="ECO:0000313" key="4">
    <source>
        <dbReference type="EMBL" id="KAJ4754176.1"/>
    </source>
</evidence>
<feature type="transmembrane region" description="Helical" evidence="2">
    <location>
        <begin position="124"/>
        <end position="144"/>
    </location>
</feature>
<keyword evidence="2" id="KW-1133">Transmembrane helix</keyword>
<keyword evidence="2" id="KW-0472">Membrane</keyword>
<gene>
    <name evidence="4" type="ORF">LUZ62_088581</name>
</gene>
<proteinExistence type="predicted"/>
<evidence type="ECO:0000256" key="2">
    <source>
        <dbReference type="SAM" id="Phobius"/>
    </source>
</evidence>
<feature type="transmembrane region" description="Helical" evidence="2">
    <location>
        <begin position="73"/>
        <end position="91"/>
    </location>
</feature>
<sequence length="234" mass="26374">MAQISQNVPNSVHPSENYETNGSPSKYDMKLPTPPGSPNNMPDTDSSSETGTHIQTPIPLNTDDQDFFKEMRGWLMIVAILAAGSTYQAGLNPPGGVWQTDDEKNDVVAGMPILHDKLFNRYQAFFYCNAISFLSSLVIIIFLMTKNFYLDRKKVSVLKITMVLDLFSFMAAYAVGSCRRVTSSIYVFLLMGGVFIYVISFVRHYSVLHSVAHQMRCIRPREQNTEQHQESDIV</sequence>
<comment type="caution">
    <text evidence="4">The sequence shown here is derived from an EMBL/GenBank/DDBJ whole genome shotgun (WGS) entry which is preliminary data.</text>
</comment>
<feature type="compositionally biased region" description="Polar residues" evidence="1">
    <location>
        <begin position="1"/>
        <end position="24"/>
    </location>
</feature>
<dbReference type="GO" id="GO:0016020">
    <property type="term" value="C:membrane"/>
    <property type="evidence" value="ECO:0007669"/>
    <property type="project" value="TreeGrafter"/>
</dbReference>
<keyword evidence="2" id="KW-0812">Transmembrane</keyword>
<dbReference type="PANTHER" id="PTHR24177:SF432">
    <property type="entry name" value="OS06G0286146 PROTEIN"/>
    <property type="match status" value="1"/>
</dbReference>
<accession>A0AAV8CFN7</accession>
<dbReference type="InterPro" id="IPR026961">
    <property type="entry name" value="PGG_dom"/>
</dbReference>
<dbReference type="EMBL" id="JAMFTS010000005">
    <property type="protein sequence ID" value="KAJ4754176.1"/>
    <property type="molecule type" value="Genomic_DNA"/>
</dbReference>
<feature type="transmembrane region" description="Helical" evidence="2">
    <location>
        <begin position="181"/>
        <end position="202"/>
    </location>
</feature>
<organism evidence="4 5">
    <name type="scientific">Rhynchospora pubera</name>
    <dbReference type="NCBI Taxonomy" id="906938"/>
    <lineage>
        <taxon>Eukaryota</taxon>
        <taxon>Viridiplantae</taxon>
        <taxon>Streptophyta</taxon>
        <taxon>Embryophyta</taxon>
        <taxon>Tracheophyta</taxon>
        <taxon>Spermatophyta</taxon>
        <taxon>Magnoliopsida</taxon>
        <taxon>Liliopsida</taxon>
        <taxon>Poales</taxon>
        <taxon>Cyperaceae</taxon>
        <taxon>Cyperoideae</taxon>
        <taxon>Rhynchosporeae</taxon>
        <taxon>Rhynchospora</taxon>
    </lineage>
</organism>
<evidence type="ECO:0000259" key="3">
    <source>
        <dbReference type="Pfam" id="PF13962"/>
    </source>
</evidence>
<name>A0AAV8CFN7_9POAL</name>
<dbReference type="AlphaFoldDB" id="A0AAV8CFN7"/>
<feature type="transmembrane region" description="Helical" evidence="2">
    <location>
        <begin position="156"/>
        <end position="175"/>
    </location>
</feature>
<dbReference type="Pfam" id="PF13962">
    <property type="entry name" value="PGG"/>
    <property type="match status" value="1"/>
</dbReference>
<feature type="region of interest" description="Disordered" evidence="1">
    <location>
        <begin position="1"/>
        <end position="61"/>
    </location>
</feature>
<dbReference type="Proteomes" id="UP001140206">
    <property type="component" value="Chromosome 5"/>
</dbReference>